<evidence type="ECO:0000256" key="5">
    <source>
        <dbReference type="ARBA" id="ARBA00023136"/>
    </source>
</evidence>
<gene>
    <name evidence="10" type="ORF">EDM57_05605</name>
</gene>
<dbReference type="Gene3D" id="6.20.190.10">
    <property type="entry name" value="Nutrient germinant receptor protein C, domain 1"/>
    <property type="match status" value="1"/>
</dbReference>
<evidence type="ECO:0000256" key="1">
    <source>
        <dbReference type="ARBA" id="ARBA00004635"/>
    </source>
</evidence>
<dbReference type="InterPro" id="IPR046953">
    <property type="entry name" value="Spore_GerAC-like_C"/>
</dbReference>
<dbReference type="Proteomes" id="UP000268829">
    <property type="component" value="Unassembled WGS sequence"/>
</dbReference>
<organism evidence="10 11">
    <name type="scientific">Brevibacillus gelatini</name>
    <dbReference type="NCBI Taxonomy" id="1655277"/>
    <lineage>
        <taxon>Bacteria</taxon>
        <taxon>Bacillati</taxon>
        <taxon>Bacillota</taxon>
        <taxon>Bacilli</taxon>
        <taxon>Bacillales</taxon>
        <taxon>Paenibacillaceae</taxon>
        <taxon>Brevibacillus</taxon>
    </lineage>
</organism>
<evidence type="ECO:0000256" key="2">
    <source>
        <dbReference type="ARBA" id="ARBA00007886"/>
    </source>
</evidence>
<dbReference type="GO" id="GO:0016020">
    <property type="term" value="C:membrane"/>
    <property type="evidence" value="ECO:0007669"/>
    <property type="project" value="UniProtKB-SubCell"/>
</dbReference>
<dbReference type="Gene3D" id="3.30.300.210">
    <property type="entry name" value="Nutrient germinant receptor protein C, domain 3"/>
    <property type="match status" value="1"/>
</dbReference>
<dbReference type="RefSeq" id="WP_122903789.1">
    <property type="nucleotide sequence ID" value="NZ_RHHS01000015.1"/>
</dbReference>
<evidence type="ECO:0000313" key="11">
    <source>
        <dbReference type="Proteomes" id="UP000268829"/>
    </source>
</evidence>
<comment type="subcellular location">
    <subcellularLocation>
        <location evidence="1">Membrane</location>
        <topology evidence="1">Lipid-anchor</topology>
    </subcellularLocation>
</comment>
<reference evidence="10 11" key="1">
    <citation type="submission" date="2018-10" db="EMBL/GenBank/DDBJ databases">
        <title>Phylogenomics of Brevibacillus.</title>
        <authorList>
            <person name="Dunlap C."/>
        </authorList>
    </citation>
    <scope>NUCLEOTIDE SEQUENCE [LARGE SCALE GENOMIC DNA]</scope>
    <source>
        <strain evidence="10 11">DSM 100115</strain>
    </source>
</reference>
<protein>
    <submittedName>
        <fullName evidence="10">Ger(X)C family spore germination protein</fullName>
    </submittedName>
</protein>
<dbReference type="PROSITE" id="PS51257">
    <property type="entry name" value="PROKAR_LIPOPROTEIN"/>
    <property type="match status" value="1"/>
</dbReference>
<dbReference type="PANTHER" id="PTHR35789">
    <property type="entry name" value="SPORE GERMINATION PROTEIN B3"/>
    <property type="match status" value="1"/>
</dbReference>
<dbReference type="OrthoDB" id="9816067at2"/>
<evidence type="ECO:0000256" key="3">
    <source>
        <dbReference type="ARBA" id="ARBA00022544"/>
    </source>
</evidence>
<dbReference type="AlphaFoldDB" id="A0A3M8B6P3"/>
<comment type="caution">
    <text evidence="10">The sequence shown here is derived from an EMBL/GenBank/DDBJ whole genome shotgun (WGS) entry which is preliminary data.</text>
</comment>
<proteinExistence type="inferred from homology"/>
<feature type="domain" description="Spore germination GerAC-like C-terminal" evidence="8">
    <location>
        <begin position="206"/>
        <end position="371"/>
    </location>
</feature>
<evidence type="ECO:0000313" key="10">
    <source>
        <dbReference type="EMBL" id="RNB58953.1"/>
    </source>
</evidence>
<evidence type="ECO:0000256" key="4">
    <source>
        <dbReference type="ARBA" id="ARBA00022729"/>
    </source>
</evidence>
<evidence type="ECO:0000259" key="9">
    <source>
        <dbReference type="Pfam" id="PF25198"/>
    </source>
</evidence>
<keyword evidence="4" id="KW-0732">Signal</keyword>
<sequence>MKWLVCLLCLCACLLGGCWDRVEINDIALVTAAAIDLSTPDVIELSVQVFIPRSVSEGNGSQEAMTIIRTEKGDNIADAMSKVQLNVPRKVFWGHCRVYIYGEALARHGLNDFVDFFARHPEPRNRAYVFVSKGKARDILQVMPPLERYPAEVVRKLSDMHVGINVTLLDLQKMFAAGTDSIALPMVELMKPPNEERPKETNPYLSGTAVFRNGKMIGTLSAQTTKGLIWLRDEAFRMTVTGKITQERGLVTFRSIREKTRLKPRIEDGRWKMLVEIDTVGFIVQNGTRLTLDTPEQIAKTEAAMSKEIESEVRLALQEVQKELQVDILNFARQFHRKYPKEFAAVRENWNQVFSEIEVDFKVKVNVRRTGLIAVPAGLPNSDVKR</sequence>
<dbReference type="PANTHER" id="PTHR35789:SF1">
    <property type="entry name" value="SPORE GERMINATION PROTEIN B3"/>
    <property type="match status" value="1"/>
</dbReference>
<dbReference type="GO" id="GO:0009847">
    <property type="term" value="P:spore germination"/>
    <property type="evidence" value="ECO:0007669"/>
    <property type="project" value="InterPro"/>
</dbReference>
<dbReference type="Pfam" id="PF05504">
    <property type="entry name" value="Spore_GerAC"/>
    <property type="match status" value="1"/>
</dbReference>
<evidence type="ECO:0000256" key="6">
    <source>
        <dbReference type="ARBA" id="ARBA00023139"/>
    </source>
</evidence>
<dbReference type="EMBL" id="RHHS01000015">
    <property type="protein sequence ID" value="RNB58953.1"/>
    <property type="molecule type" value="Genomic_DNA"/>
</dbReference>
<keyword evidence="6" id="KW-0564">Palmitate</keyword>
<keyword evidence="11" id="KW-1185">Reference proteome</keyword>
<dbReference type="InterPro" id="IPR038501">
    <property type="entry name" value="Spore_GerAC_C_sf"/>
</dbReference>
<keyword evidence="3" id="KW-0309">Germination</keyword>
<dbReference type="NCBIfam" id="TIGR02887">
    <property type="entry name" value="spore_ger_x_C"/>
    <property type="match status" value="1"/>
</dbReference>
<feature type="domain" description="Spore germination protein N-terminal" evidence="9">
    <location>
        <begin position="20"/>
        <end position="188"/>
    </location>
</feature>
<comment type="similarity">
    <text evidence="2">Belongs to the GerABKC lipoprotein family.</text>
</comment>
<dbReference type="Pfam" id="PF25198">
    <property type="entry name" value="Spore_GerAC_N"/>
    <property type="match status" value="1"/>
</dbReference>
<accession>A0A3M8B6P3</accession>
<keyword evidence="5" id="KW-0472">Membrane</keyword>
<dbReference type="InterPro" id="IPR057336">
    <property type="entry name" value="GerAC_N"/>
</dbReference>
<keyword evidence="7" id="KW-0449">Lipoprotein</keyword>
<evidence type="ECO:0000256" key="7">
    <source>
        <dbReference type="ARBA" id="ARBA00023288"/>
    </source>
</evidence>
<dbReference type="InterPro" id="IPR008844">
    <property type="entry name" value="Spore_GerAC-like"/>
</dbReference>
<evidence type="ECO:0000259" key="8">
    <source>
        <dbReference type="Pfam" id="PF05504"/>
    </source>
</evidence>
<name>A0A3M8B6P3_9BACL</name>